<evidence type="ECO:0000313" key="2">
    <source>
        <dbReference type="EMBL" id="PMD53824.1"/>
    </source>
</evidence>
<dbReference type="Proteomes" id="UP000235371">
    <property type="component" value="Unassembled WGS sequence"/>
</dbReference>
<feature type="domain" description="Glucose-methanol-choline oxidoreductase N-terminal" evidence="1">
    <location>
        <begin position="3"/>
        <end position="26"/>
    </location>
</feature>
<dbReference type="EMBL" id="KZ613866">
    <property type="protein sequence ID" value="PMD53824.1"/>
    <property type="molecule type" value="Genomic_DNA"/>
</dbReference>
<evidence type="ECO:0000259" key="1">
    <source>
        <dbReference type="PROSITE" id="PS00623"/>
    </source>
</evidence>
<dbReference type="GeneID" id="36596061"/>
<dbReference type="Gene3D" id="3.30.410.10">
    <property type="entry name" value="Cholesterol Oxidase, domain 2"/>
    <property type="match status" value="2"/>
</dbReference>
<gene>
    <name evidence="2" type="ORF">K444DRAFT_699359</name>
</gene>
<dbReference type="PANTHER" id="PTHR47190">
    <property type="entry name" value="DEHYDROGENASE, PUTATIVE-RELATED"/>
    <property type="match status" value="1"/>
</dbReference>
<dbReference type="GO" id="GO:0016614">
    <property type="term" value="F:oxidoreductase activity, acting on CH-OH group of donors"/>
    <property type="evidence" value="ECO:0007669"/>
    <property type="project" value="InterPro"/>
</dbReference>
<dbReference type="AlphaFoldDB" id="A0A2J6SSS2"/>
<accession>A0A2J6SSS2</accession>
<name>A0A2J6SSS2_9HELO</name>
<protein>
    <submittedName>
        <fullName evidence="2">GMC oxidoreductase</fullName>
    </submittedName>
</protein>
<dbReference type="SUPFAM" id="SSF54373">
    <property type="entry name" value="FAD-linked reductases, C-terminal domain"/>
    <property type="match status" value="1"/>
</dbReference>
<dbReference type="RefSeq" id="XP_024730728.1">
    <property type="nucleotide sequence ID" value="XM_024887985.1"/>
</dbReference>
<dbReference type="Gene3D" id="3.50.50.60">
    <property type="entry name" value="FAD/NAD(P)-binding domain"/>
    <property type="match status" value="2"/>
</dbReference>
<keyword evidence="3" id="KW-1185">Reference proteome</keyword>
<dbReference type="GO" id="GO:0050660">
    <property type="term" value="F:flavin adenine dinucleotide binding"/>
    <property type="evidence" value="ECO:0007669"/>
    <property type="project" value="InterPro"/>
</dbReference>
<sequence length="214" mass="23643">MVGCVLGGGTVVNATLWWKPNLSDWNINFPAEWKTADIANATSQVFSRIPETDHSSMDGKRSLQDGFNLIRNDLSASGWKEVTANDVPAEKNRTFAHTPHMFSGGERGGPPATYIVSANPYQLPSMAEHECGENVGKSLNDHFNTDIVVSHPNVSYYDRPAAWLTPILQDQQMYLQNRSGPLAQAALNIGSIFWEEIMGPDGIVRHAMARTSWE</sequence>
<evidence type="ECO:0000313" key="3">
    <source>
        <dbReference type="Proteomes" id="UP000235371"/>
    </source>
</evidence>
<dbReference type="InterPro" id="IPR053208">
    <property type="entry name" value="GMC_Oxidoreductase_CD"/>
</dbReference>
<dbReference type="OrthoDB" id="413885at2759"/>
<dbReference type="STRING" id="1095630.A0A2J6SSS2"/>
<organism evidence="2 3">
    <name type="scientific">Hyaloscypha bicolor E</name>
    <dbReference type="NCBI Taxonomy" id="1095630"/>
    <lineage>
        <taxon>Eukaryota</taxon>
        <taxon>Fungi</taxon>
        <taxon>Dikarya</taxon>
        <taxon>Ascomycota</taxon>
        <taxon>Pezizomycotina</taxon>
        <taxon>Leotiomycetes</taxon>
        <taxon>Helotiales</taxon>
        <taxon>Hyaloscyphaceae</taxon>
        <taxon>Hyaloscypha</taxon>
        <taxon>Hyaloscypha bicolor</taxon>
    </lineage>
</organism>
<proteinExistence type="predicted"/>
<dbReference type="PROSITE" id="PS00623">
    <property type="entry name" value="GMC_OXRED_1"/>
    <property type="match status" value="1"/>
</dbReference>
<dbReference type="InterPro" id="IPR036188">
    <property type="entry name" value="FAD/NAD-bd_sf"/>
</dbReference>
<reference evidence="2 3" key="1">
    <citation type="submission" date="2016-04" db="EMBL/GenBank/DDBJ databases">
        <title>A degradative enzymes factory behind the ericoid mycorrhizal symbiosis.</title>
        <authorList>
            <consortium name="DOE Joint Genome Institute"/>
            <person name="Martino E."/>
            <person name="Morin E."/>
            <person name="Grelet G."/>
            <person name="Kuo A."/>
            <person name="Kohler A."/>
            <person name="Daghino S."/>
            <person name="Barry K."/>
            <person name="Choi C."/>
            <person name="Cichocki N."/>
            <person name="Clum A."/>
            <person name="Copeland A."/>
            <person name="Hainaut M."/>
            <person name="Haridas S."/>
            <person name="Labutti K."/>
            <person name="Lindquist E."/>
            <person name="Lipzen A."/>
            <person name="Khouja H.-R."/>
            <person name="Murat C."/>
            <person name="Ohm R."/>
            <person name="Olson A."/>
            <person name="Spatafora J."/>
            <person name="Veneault-Fourrey C."/>
            <person name="Henrissat B."/>
            <person name="Grigoriev I."/>
            <person name="Martin F."/>
            <person name="Perotto S."/>
        </authorList>
    </citation>
    <scope>NUCLEOTIDE SEQUENCE [LARGE SCALE GENOMIC DNA]</scope>
    <source>
        <strain evidence="2 3">E</strain>
    </source>
</reference>
<dbReference type="PANTHER" id="PTHR47190:SF2">
    <property type="entry name" value="CELLOBIOSE DEHYDROGENASE (AFU_ORTHOLOGUE AFUA_2G17620)"/>
    <property type="match status" value="1"/>
</dbReference>
<dbReference type="InterPro" id="IPR000172">
    <property type="entry name" value="GMC_OxRdtase_N"/>
</dbReference>
<dbReference type="InParanoid" id="A0A2J6SSS2"/>